<dbReference type="GO" id="GO:0036064">
    <property type="term" value="C:ciliary basal body"/>
    <property type="evidence" value="ECO:0007669"/>
    <property type="project" value="TreeGrafter"/>
</dbReference>
<comment type="subcellular location">
    <subcellularLocation>
        <location evidence="1">Cell projection</location>
        <location evidence="1">Cilium</location>
    </subcellularLocation>
    <subcellularLocation>
        <location evidence="2">Cytoplasm</location>
        <location evidence="2">Cytoskeleton</location>
    </subcellularLocation>
</comment>
<feature type="domain" description="BBS2 GAE" evidence="7">
    <location>
        <begin position="294"/>
        <end position="378"/>
    </location>
</feature>
<organism evidence="10 11">
    <name type="scientific">Ladona fulva</name>
    <name type="common">Scarce chaser dragonfly</name>
    <name type="synonym">Libellula fulva</name>
    <dbReference type="NCBI Taxonomy" id="123851"/>
    <lineage>
        <taxon>Eukaryota</taxon>
        <taxon>Metazoa</taxon>
        <taxon>Ecdysozoa</taxon>
        <taxon>Arthropoda</taxon>
        <taxon>Hexapoda</taxon>
        <taxon>Insecta</taxon>
        <taxon>Pterygota</taxon>
        <taxon>Palaeoptera</taxon>
        <taxon>Odonata</taxon>
        <taxon>Epiprocta</taxon>
        <taxon>Anisoptera</taxon>
        <taxon>Libelluloidea</taxon>
        <taxon>Libellulidae</taxon>
        <taxon>Ladona</taxon>
    </lineage>
</organism>
<dbReference type="Pfam" id="PF14783">
    <property type="entry name" value="BBS2_Mid"/>
    <property type="match status" value="1"/>
</dbReference>
<keyword evidence="5" id="KW-0206">Cytoskeleton</keyword>
<evidence type="ECO:0000256" key="5">
    <source>
        <dbReference type="ARBA" id="ARBA00023212"/>
    </source>
</evidence>
<dbReference type="InterPro" id="IPR016616">
    <property type="entry name" value="Bardet-Biedl_syndrome_2_prot"/>
</dbReference>
<protein>
    <recommendedName>
        <fullName evidence="12">Bardet-Biedl syndrome 2 protein homolog</fullName>
    </recommendedName>
</protein>
<dbReference type="InterPro" id="IPR055379">
    <property type="entry name" value="BBS2_pf_dom"/>
</dbReference>
<dbReference type="PANTHER" id="PTHR32465">
    <property type="entry name" value="BARDET-BIEDL SYNDROME 2 PROTEIN"/>
    <property type="match status" value="1"/>
</dbReference>
<keyword evidence="3" id="KW-0963">Cytoplasm</keyword>
<evidence type="ECO:0000256" key="1">
    <source>
        <dbReference type="ARBA" id="ARBA00004138"/>
    </source>
</evidence>
<feature type="domain" description="Ciliary BBSome complex subunit 2 middle region" evidence="8">
    <location>
        <begin position="57"/>
        <end position="164"/>
    </location>
</feature>
<keyword evidence="11" id="KW-1185">Reference proteome</keyword>
<dbReference type="SUPFAM" id="SSF50998">
    <property type="entry name" value="Quinoprotein alcohol dehydrogenase-like"/>
    <property type="match status" value="1"/>
</dbReference>
<gene>
    <name evidence="10" type="ORF">J437_LFUL003712</name>
</gene>
<sequence>MDVFFKEVKDGVNSITVGKFGHMKDAIALIGGNCCVQGFDNAGNEVFWNVVGDRVSSMALVDFDRDGQNELVVGSTDYEITAFKNEHIVSEVTETEVITSLVPLDGVTFAYALSNGTIGLYDQLQRWWRVKSKNQAVSILGYDIDGDGVEELITGWSNGKVDARNSRTGDIVFTENMKHGVAGLAKADLVQAGRYDLVTCSENGEVIGYRAYKRGGYLRKWQPGVEEETIQDMMLKKQDLLYEMKNYEGNAKYASKTESTSSGISRDSKNEEYGVIPLLGYLFPNKKILAISLKPHVELVLSTNNSTIIRLVLVYGEGIFNGETYVIHPKESELSNEVKVPLFPPRDVPVDFHLKALVGYPESTQFHVFELTRQIPRFSMYKVENTRQKSLNSYVSFNIRERVERVMIWMAQNFILPSTLSTNINEICYSLTSLRTGQESIFSMSSNGNVELRTNEVGFAGDLIQSLAIFLNLDDLQVSDTQLFNLKRMSLKQIYSNLKKSTEEIMQTHKIYCERQEELKNMLTELNLVIQKASRLRVGESKSNLIQLCHTALENNNFHSLTKIITTGLA</sequence>
<evidence type="ECO:0008006" key="12">
    <source>
        <dbReference type="Google" id="ProtNLM"/>
    </source>
</evidence>
<evidence type="ECO:0000259" key="8">
    <source>
        <dbReference type="Pfam" id="PF14783"/>
    </source>
</evidence>
<dbReference type="EMBL" id="KZ308175">
    <property type="protein sequence ID" value="KAG8223824.1"/>
    <property type="molecule type" value="Genomic_DNA"/>
</dbReference>
<keyword evidence="6" id="KW-0966">Cell projection</keyword>
<dbReference type="Pfam" id="PF23350">
    <property type="entry name" value="BBS2_pf"/>
    <property type="match status" value="1"/>
</dbReference>
<reference evidence="10" key="2">
    <citation type="submission" date="2017-10" db="EMBL/GenBank/DDBJ databases">
        <title>Ladona fulva Genome sequencing and assembly.</title>
        <authorList>
            <person name="Murali S."/>
            <person name="Richards S."/>
            <person name="Bandaranaike D."/>
            <person name="Bellair M."/>
            <person name="Blankenburg K."/>
            <person name="Chao H."/>
            <person name="Dinh H."/>
            <person name="Doddapaneni H."/>
            <person name="Dugan-Rocha S."/>
            <person name="Elkadiri S."/>
            <person name="Gnanaolivu R."/>
            <person name="Hernandez B."/>
            <person name="Skinner E."/>
            <person name="Javaid M."/>
            <person name="Lee S."/>
            <person name="Li M."/>
            <person name="Ming W."/>
            <person name="Munidasa M."/>
            <person name="Muniz J."/>
            <person name="Nguyen L."/>
            <person name="Hughes D."/>
            <person name="Osuji N."/>
            <person name="Pu L.-L."/>
            <person name="Puazo M."/>
            <person name="Qu C."/>
            <person name="Quiroz J."/>
            <person name="Raj R."/>
            <person name="Weissenberger G."/>
            <person name="Xin Y."/>
            <person name="Zou X."/>
            <person name="Han Y."/>
            <person name="Worley K."/>
            <person name="Muzny D."/>
            <person name="Gibbs R."/>
        </authorList>
    </citation>
    <scope>NUCLEOTIDE SEQUENCE</scope>
    <source>
        <strain evidence="10">Sampled in the wild</strain>
    </source>
</reference>
<dbReference type="OrthoDB" id="2120021at2759"/>
<dbReference type="GO" id="GO:1905515">
    <property type="term" value="P:non-motile cilium assembly"/>
    <property type="evidence" value="ECO:0007669"/>
    <property type="project" value="InterPro"/>
</dbReference>
<comment type="caution">
    <text evidence="10">The sequence shown here is derived from an EMBL/GenBank/DDBJ whole genome shotgun (WGS) entry which is preliminary data.</text>
</comment>
<dbReference type="Proteomes" id="UP000792457">
    <property type="component" value="Unassembled WGS sequence"/>
</dbReference>
<dbReference type="GO" id="GO:0016020">
    <property type="term" value="C:membrane"/>
    <property type="evidence" value="ECO:0007669"/>
    <property type="project" value="TreeGrafter"/>
</dbReference>
<dbReference type="InterPro" id="IPR029333">
    <property type="entry name" value="BBS2_GAE_dom"/>
</dbReference>
<dbReference type="GO" id="GO:0043005">
    <property type="term" value="C:neuron projection"/>
    <property type="evidence" value="ECO:0007669"/>
    <property type="project" value="TreeGrafter"/>
</dbReference>
<keyword evidence="4" id="KW-0969">Cilium</keyword>
<dbReference type="PANTHER" id="PTHR32465:SF0">
    <property type="entry name" value="BARDET-BIEDL SYNDROME 2 PROTEIN"/>
    <property type="match status" value="1"/>
</dbReference>
<evidence type="ECO:0000256" key="3">
    <source>
        <dbReference type="ARBA" id="ARBA00022490"/>
    </source>
</evidence>
<dbReference type="GO" id="GO:0031514">
    <property type="term" value="C:motile cilium"/>
    <property type="evidence" value="ECO:0007669"/>
    <property type="project" value="TreeGrafter"/>
</dbReference>
<dbReference type="Pfam" id="PF14782">
    <property type="entry name" value="BBS2_GAE"/>
    <property type="match status" value="1"/>
</dbReference>
<evidence type="ECO:0000256" key="4">
    <source>
        <dbReference type="ARBA" id="ARBA00023069"/>
    </source>
</evidence>
<feature type="domain" description="BBS2 platform" evidence="9">
    <location>
        <begin position="389"/>
        <end position="471"/>
    </location>
</feature>
<proteinExistence type="predicted"/>
<evidence type="ECO:0000256" key="2">
    <source>
        <dbReference type="ARBA" id="ARBA00004245"/>
    </source>
</evidence>
<accession>A0A8K0JWR7</accession>
<reference evidence="10" key="1">
    <citation type="submission" date="2013-04" db="EMBL/GenBank/DDBJ databases">
        <authorList>
            <person name="Qu J."/>
            <person name="Murali S.C."/>
            <person name="Bandaranaike D."/>
            <person name="Bellair M."/>
            <person name="Blankenburg K."/>
            <person name="Chao H."/>
            <person name="Dinh H."/>
            <person name="Doddapaneni H."/>
            <person name="Downs B."/>
            <person name="Dugan-Rocha S."/>
            <person name="Elkadiri S."/>
            <person name="Gnanaolivu R.D."/>
            <person name="Hernandez B."/>
            <person name="Javaid M."/>
            <person name="Jayaseelan J.C."/>
            <person name="Lee S."/>
            <person name="Li M."/>
            <person name="Ming W."/>
            <person name="Munidasa M."/>
            <person name="Muniz J."/>
            <person name="Nguyen L."/>
            <person name="Ongeri F."/>
            <person name="Osuji N."/>
            <person name="Pu L.-L."/>
            <person name="Puazo M."/>
            <person name="Qu C."/>
            <person name="Quiroz J."/>
            <person name="Raj R."/>
            <person name="Weissenberger G."/>
            <person name="Xin Y."/>
            <person name="Zou X."/>
            <person name="Han Y."/>
            <person name="Richards S."/>
            <person name="Worley K."/>
            <person name="Muzny D."/>
            <person name="Gibbs R."/>
        </authorList>
    </citation>
    <scope>NUCLEOTIDE SEQUENCE</scope>
    <source>
        <strain evidence="10">Sampled in the wild</strain>
    </source>
</reference>
<name>A0A8K0JWR7_LADFU</name>
<dbReference type="GO" id="GO:0034464">
    <property type="term" value="C:BBSome"/>
    <property type="evidence" value="ECO:0007669"/>
    <property type="project" value="InterPro"/>
</dbReference>
<evidence type="ECO:0000313" key="10">
    <source>
        <dbReference type="EMBL" id="KAG8223824.1"/>
    </source>
</evidence>
<dbReference type="AlphaFoldDB" id="A0A8K0JWR7"/>
<dbReference type="InterPro" id="IPR029429">
    <property type="entry name" value="BBS2_Mid"/>
</dbReference>
<evidence type="ECO:0000259" key="7">
    <source>
        <dbReference type="Pfam" id="PF14782"/>
    </source>
</evidence>
<dbReference type="InterPro" id="IPR011047">
    <property type="entry name" value="Quinoprotein_ADH-like_sf"/>
</dbReference>
<evidence type="ECO:0000256" key="6">
    <source>
        <dbReference type="ARBA" id="ARBA00023273"/>
    </source>
</evidence>
<evidence type="ECO:0000313" key="11">
    <source>
        <dbReference type="Proteomes" id="UP000792457"/>
    </source>
</evidence>
<evidence type="ECO:0000259" key="9">
    <source>
        <dbReference type="Pfam" id="PF23350"/>
    </source>
</evidence>